<protein>
    <submittedName>
        <fullName evidence="1">Uncharacterized protein</fullName>
    </submittedName>
</protein>
<comment type="caution">
    <text evidence="1">The sequence shown here is derived from an EMBL/GenBank/DDBJ whole genome shotgun (WGS) entry which is preliminary data.</text>
</comment>
<evidence type="ECO:0000313" key="1">
    <source>
        <dbReference type="EMBL" id="KAJ2978709.1"/>
    </source>
</evidence>
<evidence type="ECO:0000313" key="2">
    <source>
        <dbReference type="Proteomes" id="UP001144978"/>
    </source>
</evidence>
<dbReference type="EMBL" id="JANSHE010004323">
    <property type="protein sequence ID" value="KAJ2978709.1"/>
    <property type="molecule type" value="Genomic_DNA"/>
</dbReference>
<reference evidence="1" key="1">
    <citation type="submission" date="2022-08" db="EMBL/GenBank/DDBJ databases">
        <title>Genome Sequence of Pycnoporus sanguineus.</title>
        <authorList>
            <person name="Buettner E."/>
        </authorList>
    </citation>
    <scope>NUCLEOTIDE SEQUENCE</scope>
    <source>
        <strain evidence="1">CG-C14</strain>
    </source>
</reference>
<dbReference type="Proteomes" id="UP001144978">
    <property type="component" value="Unassembled WGS sequence"/>
</dbReference>
<organism evidence="1 2">
    <name type="scientific">Trametes sanguinea</name>
    <dbReference type="NCBI Taxonomy" id="158606"/>
    <lineage>
        <taxon>Eukaryota</taxon>
        <taxon>Fungi</taxon>
        <taxon>Dikarya</taxon>
        <taxon>Basidiomycota</taxon>
        <taxon>Agaricomycotina</taxon>
        <taxon>Agaricomycetes</taxon>
        <taxon>Polyporales</taxon>
        <taxon>Polyporaceae</taxon>
        <taxon>Trametes</taxon>
    </lineage>
</organism>
<proteinExistence type="predicted"/>
<sequence length="547" mass="59589">MSQVYTVTIDDASSIINWHPQGDGGIGDWTANGWQPYYSGTPTGFTTQGGESASGESMHITAYPNAAFDFQFFGTSVSLVGIANCSYEVTVDGNTAQSFEARPGLSTTLFSQDGLSEALHNISLTANASHGNQFAFQHADVSRTVVTGAQVPTSHVYQAINMSFVSYNGSWTVTRHPETPIPNPQHPAPYMEVQDAPASFSFSFQGTGVAINGTRDWGSYTYNVTLDGQEPATYNASTLWFIGHALLYYKDGLDPNATHTVNVEPKVGDGLKFWLNTITVFTDDSSEAGGLVRHVQQPDFSAPGSTITPSDIPSGTGKRVSQTHVGPIVGGVIGALAFLALLAGFLWYILRKGQATRIRVYERDQPSPFTAPSTTLKSRAQKPIWSTHGARGGANLKHVVLHAADNEAWGTYGCNWHNCSHKFSDAAKLAHHLRKHAMTPLFCPYEGCDKSFNTPEAFLAHHKSSKHRDGTLRRSTQPFPVLVLELELDIERSRCRARGHGMPNWSMHRGRARTLQTSTEIDRLSVLLLDPPVGMLLTDCDGRRMSG</sequence>
<gene>
    <name evidence="1" type="ORF">NUW54_g11248</name>
</gene>
<keyword evidence="2" id="KW-1185">Reference proteome</keyword>
<name>A0ACC1NIF5_9APHY</name>
<accession>A0ACC1NIF5</accession>